<sequence>MDQLLIIPRGRKPQKQTLLCALMAVTALIVLNAFGTPPRTPRQEMQPTAFVPATTILIAIK</sequence>
<evidence type="ECO:0000313" key="2">
    <source>
        <dbReference type="EMBL" id="SDX23471.1"/>
    </source>
</evidence>
<comment type="caution">
    <text evidence="1">The sequence shown here is derived from an EMBL/GenBank/DDBJ whole genome shotgun (WGS) entry which is preliminary data.</text>
</comment>
<proteinExistence type="predicted"/>
<evidence type="ECO:0000313" key="4">
    <source>
        <dbReference type="Proteomes" id="UP000634647"/>
    </source>
</evidence>
<dbReference type="Proteomes" id="UP000634647">
    <property type="component" value="Unassembled WGS sequence"/>
</dbReference>
<reference evidence="1" key="3">
    <citation type="submission" date="2023-06" db="EMBL/GenBank/DDBJ databases">
        <authorList>
            <person name="Sun Q."/>
            <person name="Zhou Y."/>
        </authorList>
    </citation>
    <scope>NUCLEOTIDE SEQUENCE</scope>
    <source>
        <strain evidence="1">CGMCC 1.10859</strain>
    </source>
</reference>
<dbReference type="RefSeq" id="WP_035846356.1">
    <property type="nucleotide sequence ID" value="NZ_BNAB01000012.1"/>
</dbReference>
<protein>
    <submittedName>
        <fullName evidence="1">Uncharacterized protein</fullName>
    </submittedName>
</protein>
<reference evidence="1" key="1">
    <citation type="journal article" date="2014" name="Int. J. Syst. Evol. Microbiol.">
        <title>Complete genome sequence of Corynebacterium casei LMG S-19264T (=DSM 44701T), isolated from a smear-ripened cheese.</title>
        <authorList>
            <consortium name="US DOE Joint Genome Institute (JGI-PGF)"/>
            <person name="Walter F."/>
            <person name="Albersmeier A."/>
            <person name="Kalinowski J."/>
            <person name="Ruckert C."/>
        </authorList>
    </citation>
    <scope>NUCLEOTIDE SEQUENCE</scope>
    <source>
        <strain evidence="1">CGMCC 1.10859</strain>
    </source>
</reference>
<gene>
    <name evidence="1" type="ORF">GCM10008024_26150</name>
    <name evidence="2" type="ORF">SAMN05444006_11254</name>
</gene>
<accession>A0AAN4UTH8</accession>
<dbReference type="EMBL" id="BNAB01000012">
    <property type="protein sequence ID" value="GHE03329.1"/>
    <property type="molecule type" value="Genomic_DNA"/>
</dbReference>
<organism evidence="1 4">
    <name type="scientific">Allgaiera indica</name>
    <dbReference type="NCBI Taxonomy" id="765699"/>
    <lineage>
        <taxon>Bacteria</taxon>
        <taxon>Pseudomonadati</taxon>
        <taxon>Pseudomonadota</taxon>
        <taxon>Alphaproteobacteria</taxon>
        <taxon>Rhodobacterales</taxon>
        <taxon>Paracoccaceae</taxon>
        <taxon>Allgaiera</taxon>
    </lineage>
</organism>
<dbReference type="Proteomes" id="UP000199541">
    <property type="component" value="Unassembled WGS sequence"/>
</dbReference>
<evidence type="ECO:0000313" key="1">
    <source>
        <dbReference type="EMBL" id="GHE03329.1"/>
    </source>
</evidence>
<name>A0AAN4UTH8_9RHOB</name>
<dbReference type="EMBL" id="FNOB01000012">
    <property type="protein sequence ID" value="SDX23471.1"/>
    <property type="molecule type" value="Genomic_DNA"/>
</dbReference>
<evidence type="ECO:0000313" key="3">
    <source>
        <dbReference type="Proteomes" id="UP000199541"/>
    </source>
</evidence>
<keyword evidence="3" id="KW-1185">Reference proteome</keyword>
<dbReference type="AlphaFoldDB" id="A0AAN4UTH8"/>
<reference evidence="2 3" key="2">
    <citation type="submission" date="2016-10" db="EMBL/GenBank/DDBJ databases">
        <authorList>
            <person name="Varghese N."/>
            <person name="Submissions S."/>
        </authorList>
    </citation>
    <scope>NUCLEOTIDE SEQUENCE [LARGE SCALE GENOMIC DNA]</scope>
    <source>
        <strain evidence="2 3">DSM 24802</strain>
    </source>
</reference>